<evidence type="ECO:0000256" key="1">
    <source>
        <dbReference type="SAM" id="Phobius"/>
    </source>
</evidence>
<organism evidence="2 3">
    <name type="scientific">Streptococcus sobrinus</name>
    <dbReference type="NCBI Taxonomy" id="1310"/>
    <lineage>
        <taxon>Bacteria</taxon>
        <taxon>Bacillati</taxon>
        <taxon>Bacillota</taxon>
        <taxon>Bacilli</taxon>
        <taxon>Lactobacillales</taxon>
        <taxon>Streptococcaceae</taxon>
        <taxon>Streptococcus</taxon>
    </lineage>
</organism>
<evidence type="ECO:0000313" key="3">
    <source>
        <dbReference type="Proteomes" id="UP000245369"/>
    </source>
</evidence>
<proteinExistence type="predicted"/>
<reference evidence="2 3" key="1">
    <citation type="submission" date="2018-05" db="EMBL/GenBank/DDBJ databases">
        <title>Complete genome sequences of Streptococcus sobrinus.</title>
        <authorList>
            <person name="Sales M."/>
            <person name="Jensen P.A."/>
        </authorList>
    </citation>
    <scope>NUCLEOTIDE SEQUENCE [LARGE SCALE GENOMIC DNA]</scope>
    <source>
        <strain evidence="2 3">SL1</strain>
    </source>
</reference>
<dbReference type="GeneID" id="93923369"/>
<protein>
    <submittedName>
        <fullName evidence="2">Type I toxin-antitoxin system Fst family toxin</fullName>
    </submittedName>
</protein>
<evidence type="ECO:0000313" key="2">
    <source>
        <dbReference type="EMBL" id="AWN20262.1"/>
    </source>
</evidence>
<keyword evidence="1" id="KW-1133">Transmembrane helix</keyword>
<dbReference type="EMBL" id="CP029490">
    <property type="protein sequence ID" value="AWN20262.1"/>
    <property type="molecule type" value="Genomic_DNA"/>
</dbReference>
<dbReference type="RefSeq" id="WP_019769123.1">
    <property type="nucleotide sequence ID" value="NZ_CP029490.1"/>
</dbReference>
<gene>
    <name evidence="2" type="ORF">DK182_02410</name>
</gene>
<accession>A0ABM6W3P9</accession>
<keyword evidence="1" id="KW-0812">Transmembrane</keyword>
<dbReference type="NCBIfam" id="NF033608">
    <property type="entry name" value="type_I_tox_Fst"/>
    <property type="match status" value="1"/>
</dbReference>
<keyword evidence="3" id="KW-1185">Reference proteome</keyword>
<dbReference type="Proteomes" id="UP000245369">
    <property type="component" value="Chromosome"/>
</dbReference>
<sequence length="32" mass="3626">MWKDLFLSIVAPTFVGIVLGLFSKWLNGKDDD</sequence>
<feature type="transmembrane region" description="Helical" evidence="1">
    <location>
        <begin position="6"/>
        <end position="26"/>
    </location>
</feature>
<keyword evidence="1" id="KW-0472">Membrane</keyword>
<name>A0ABM6W3P9_9STRE</name>